<dbReference type="PROSITE" id="PS50157">
    <property type="entry name" value="ZINC_FINGER_C2H2_2"/>
    <property type="match status" value="7"/>
</dbReference>
<keyword evidence="3" id="KW-0677">Repeat</keyword>
<keyword evidence="4 7" id="KW-0863">Zinc-finger</keyword>
<feature type="domain" description="C2H2-type" evidence="10">
    <location>
        <begin position="488"/>
        <end position="515"/>
    </location>
</feature>
<evidence type="ECO:0000256" key="3">
    <source>
        <dbReference type="ARBA" id="ARBA00022737"/>
    </source>
</evidence>
<feature type="domain" description="C2H2-type" evidence="10">
    <location>
        <begin position="336"/>
        <end position="358"/>
    </location>
</feature>
<dbReference type="GO" id="GO:0008270">
    <property type="term" value="F:zinc ion binding"/>
    <property type="evidence" value="ECO:0007669"/>
    <property type="project" value="UniProtKB-KW"/>
</dbReference>
<name>A0A2H1VZA1_SPOFR</name>
<dbReference type="EMBL" id="ODYU01005228">
    <property type="protein sequence ID" value="SOQ45882.1"/>
    <property type="molecule type" value="Genomic_DNA"/>
</dbReference>
<evidence type="ECO:0000256" key="5">
    <source>
        <dbReference type="ARBA" id="ARBA00022833"/>
    </source>
</evidence>
<dbReference type="AlphaFoldDB" id="A0A2H1VZA1"/>
<comment type="subcellular location">
    <subcellularLocation>
        <location evidence="1">Nucleus</location>
    </subcellularLocation>
</comment>
<dbReference type="Pfam" id="PF00096">
    <property type="entry name" value="zf-C2H2"/>
    <property type="match status" value="4"/>
</dbReference>
<feature type="domain" description="C2H2-type" evidence="10">
    <location>
        <begin position="301"/>
        <end position="328"/>
    </location>
</feature>
<keyword evidence="9" id="KW-0732">Signal</keyword>
<dbReference type="PANTHER" id="PTHR24406">
    <property type="entry name" value="TRANSCRIPTIONAL REPRESSOR CTCFL-RELATED"/>
    <property type="match status" value="1"/>
</dbReference>
<evidence type="ECO:0000259" key="10">
    <source>
        <dbReference type="PROSITE" id="PS50157"/>
    </source>
</evidence>
<evidence type="ECO:0000256" key="2">
    <source>
        <dbReference type="ARBA" id="ARBA00022723"/>
    </source>
</evidence>
<evidence type="ECO:0000256" key="6">
    <source>
        <dbReference type="ARBA" id="ARBA00023242"/>
    </source>
</evidence>
<protein>
    <submittedName>
        <fullName evidence="11">SFRICE_002717</fullName>
    </submittedName>
</protein>
<feature type="region of interest" description="Disordered" evidence="8">
    <location>
        <begin position="87"/>
        <end position="148"/>
    </location>
</feature>
<dbReference type="InterPro" id="IPR050888">
    <property type="entry name" value="ZnF_C2H2-type_TF"/>
</dbReference>
<dbReference type="InterPro" id="IPR013087">
    <property type="entry name" value="Znf_C2H2_type"/>
</dbReference>
<keyword evidence="6" id="KW-0539">Nucleus</keyword>
<feature type="chain" id="PRO_5013648509" evidence="9">
    <location>
        <begin position="27"/>
        <end position="621"/>
    </location>
</feature>
<dbReference type="SMART" id="SM00355">
    <property type="entry name" value="ZnF_C2H2"/>
    <property type="match status" value="12"/>
</dbReference>
<dbReference type="GO" id="GO:0005634">
    <property type="term" value="C:nucleus"/>
    <property type="evidence" value="ECO:0007669"/>
    <property type="project" value="UniProtKB-SubCell"/>
</dbReference>
<evidence type="ECO:0000256" key="7">
    <source>
        <dbReference type="PROSITE-ProRule" id="PRU00042"/>
    </source>
</evidence>
<feature type="domain" description="C2H2-type" evidence="10">
    <location>
        <begin position="272"/>
        <end position="300"/>
    </location>
</feature>
<keyword evidence="2" id="KW-0479">Metal-binding</keyword>
<evidence type="ECO:0000256" key="8">
    <source>
        <dbReference type="SAM" id="MobiDB-lite"/>
    </source>
</evidence>
<proteinExistence type="predicted"/>
<feature type="domain" description="C2H2-type" evidence="10">
    <location>
        <begin position="457"/>
        <end position="484"/>
    </location>
</feature>
<reference evidence="11" key="1">
    <citation type="submission" date="2016-07" db="EMBL/GenBank/DDBJ databases">
        <authorList>
            <person name="Bretaudeau A."/>
        </authorList>
    </citation>
    <scope>NUCLEOTIDE SEQUENCE</scope>
    <source>
        <strain evidence="11">Rice</strain>
        <tissue evidence="11">Whole body</tissue>
    </source>
</reference>
<dbReference type="InterPro" id="IPR036236">
    <property type="entry name" value="Znf_C2H2_sf"/>
</dbReference>
<dbReference type="Gene3D" id="3.30.160.60">
    <property type="entry name" value="Classic Zinc Finger"/>
    <property type="match status" value="5"/>
</dbReference>
<evidence type="ECO:0000313" key="11">
    <source>
        <dbReference type="EMBL" id="SOQ45882.1"/>
    </source>
</evidence>
<dbReference type="PROSITE" id="PS00028">
    <property type="entry name" value="ZINC_FINGER_C2H2_1"/>
    <property type="match status" value="8"/>
</dbReference>
<feature type="signal peptide" evidence="9">
    <location>
        <begin position="1"/>
        <end position="26"/>
    </location>
</feature>
<feature type="domain" description="C2H2-type" evidence="10">
    <location>
        <begin position="515"/>
        <end position="543"/>
    </location>
</feature>
<evidence type="ECO:0000256" key="1">
    <source>
        <dbReference type="ARBA" id="ARBA00004123"/>
    </source>
</evidence>
<gene>
    <name evidence="11" type="ORF">SFRICE_002717</name>
</gene>
<accession>A0A2H1VZA1</accession>
<dbReference type="SUPFAM" id="SSF57667">
    <property type="entry name" value="beta-beta-alpha zinc fingers"/>
    <property type="match status" value="4"/>
</dbReference>
<feature type="domain" description="C2H2-type" evidence="10">
    <location>
        <begin position="189"/>
        <end position="216"/>
    </location>
</feature>
<organism evidence="11">
    <name type="scientific">Spodoptera frugiperda</name>
    <name type="common">Fall armyworm</name>
    <dbReference type="NCBI Taxonomy" id="7108"/>
    <lineage>
        <taxon>Eukaryota</taxon>
        <taxon>Metazoa</taxon>
        <taxon>Ecdysozoa</taxon>
        <taxon>Arthropoda</taxon>
        <taxon>Hexapoda</taxon>
        <taxon>Insecta</taxon>
        <taxon>Pterygota</taxon>
        <taxon>Neoptera</taxon>
        <taxon>Endopterygota</taxon>
        <taxon>Lepidoptera</taxon>
        <taxon>Glossata</taxon>
        <taxon>Ditrysia</taxon>
        <taxon>Noctuoidea</taxon>
        <taxon>Noctuidae</taxon>
        <taxon>Amphipyrinae</taxon>
        <taxon>Spodoptera</taxon>
    </lineage>
</organism>
<evidence type="ECO:0000256" key="4">
    <source>
        <dbReference type="ARBA" id="ARBA00022771"/>
    </source>
</evidence>
<sequence length="621" mass="72587">MLHCCECVWLPQIIFISIHSLALVETDLAKLCFLLGKCFDTSNSGYASSSYSNFEARIFWEKSSNACSRLGRLRLFLTKNHPVPTPAFRAGAPVNPLEKETEDGTSKLPLKKRLDKTVKQEDGCSIKEENKSDDAGQNEKPPDNIQPKMETPLMYSYEITKNIEIVTIDDEERHQEYLETLKSRQHMRHVCENCAVGFVLKQAYDDHMKVHSPESGEHECVICHSRLKTADMLYRHRLRHYRRYRCLLCRTRFKDKDTAACHVMNDHIGQTFECDRCGRGFKRPQYLKRHVEQYHTKPHRLECAVCLRVFHERGWYRSHIRTHNEEVKAKTVKLPATCTICSRDYKTKSSLKRHLLTHDHNSYCRICFVKCKNRSTLGEHYLKEHNEKYEGVAEETCPHCERVCVTRAMLKRHIQRMHADRTKKYQCDHCQRLYLTKGEVRAHIMWSHMPAEIRGGHACPCGRIFRSPSLLRSHKARFHDSQPPPRVHQCDHCDKAFANKQVLNRHKKSHSNEMYPCKECGLLFKTQPYVKVHYQLKHLNMTRAEIKAQRKLNKEKIIQNNIHNTLNWEPPPPISSNKGVLPTEAETDPLLLDDNDGDSAMRQNIAIEVPQFQTFVDIRRE</sequence>
<keyword evidence="5" id="KW-0862">Zinc</keyword>
<feature type="compositionally biased region" description="Basic and acidic residues" evidence="8">
    <location>
        <begin position="115"/>
        <end position="134"/>
    </location>
</feature>
<evidence type="ECO:0000256" key="9">
    <source>
        <dbReference type="SAM" id="SignalP"/>
    </source>
</evidence>